<proteinExistence type="predicted"/>
<reference evidence="2" key="1">
    <citation type="submission" date="2018-05" db="EMBL/GenBank/DDBJ databases">
        <authorList>
            <person name="Lanie J.A."/>
            <person name="Ng W.-L."/>
            <person name="Kazmierczak K.M."/>
            <person name="Andrzejewski T.M."/>
            <person name="Davidsen T.M."/>
            <person name="Wayne K.J."/>
            <person name="Tettelin H."/>
            <person name="Glass J.I."/>
            <person name="Rusch D."/>
            <person name="Podicherti R."/>
            <person name="Tsui H.-C.T."/>
            <person name="Winkler M.E."/>
        </authorList>
    </citation>
    <scope>NUCLEOTIDE SEQUENCE</scope>
</reference>
<dbReference type="PANTHER" id="PTHR37423">
    <property type="entry name" value="SOLUBLE LYTIC MUREIN TRANSGLYCOSYLASE-RELATED"/>
    <property type="match status" value="1"/>
</dbReference>
<feature type="domain" description="Transglycosylase SLT" evidence="1">
    <location>
        <begin position="92"/>
        <end position="192"/>
    </location>
</feature>
<dbReference type="Pfam" id="PF01464">
    <property type="entry name" value="SLT"/>
    <property type="match status" value="1"/>
</dbReference>
<name>A0A381PVW7_9ZZZZ</name>
<dbReference type="Gene3D" id="1.10.530.10">
    <property type="match status" value="1"/>
</dbReference>
<dbReference type="PANTHER" id="PTHR37423:SF2">
    <property type="entry name" value="MEMBRANE-BOUND LYTIC MUREIN TRANSGLYCOSYLASE C"/>
    <property type="match status" value="1"/>
</dbReference>
<dbReference type="InterPro" id="IPR023346">
    <property type="entry name" value="Lysozyme-like_dom_sf"/>
</dbReference>
<dbReference type="InterPro" id="IPR008258">
    <property type="entry name" value="Transglycosylase_SLT_dom_1"/>
</dbReference>
<evidence type="ECO:0000259" key="1">
    <source>
        <dbReference type="Pfam" id="PF01464"/>
    </source>
</evidence>
<protein>
    <recommendedName>
        <fullName evidence="1">Transglycosylase SLT domain-containing protein</fullName>
    </recommendedName>
</protein>
<accession>A0A381PVW7</accession>
<dbReference type="CDD" id="cd16894">
    <property type="entry name" value="MltD-like"/>
    <property type="match status" value="1"/>
</dbReference>
<dbReference type="SUPFAM" id="SSF53955">
    <property type="entry name" value="Lysozyme-like"/>
    <property type="match status" value="1"/>
</dbReference>
<organism evidence="2">
    <name type="scientific">marine metagenome</name>
    <dbReference type="NCBI Taxonomy" id="408172"/>
    <lineage>
        <taxon>unclassified sequences</taxon>
        <taxon>metagenomes</taxon>
        <taxon>ecological metagenomes</taxon>
    </lineage>
</organism>
<dbReference type="EMBL" id="UINC01001102">
    <property type="protein sequence ID" value="SUZ70804.1"/>
    <property type="molecule type" value="Genomic_DNA"/>
</dbReference>
<gene>
    <name evidence="2" type="ORF">METZ01_LOCUS23658</name>
</gene>
<sequence>MVLSIALGALLIDWTEVHRFAGQVEARWARHQVVPSAVPSALADMGRELADAQLPIDNERVEHWMVQFSTTAKLEFEQTLSRAGLYSDMIREKLRARGMPEELVYLAMIESGFLTNARSTVLATGMWQFMDPTARALGLRIDAYVDERRDPVKATDAALVYLSELYQQYGSWYLAAAAYNAGPTRVTLALSRRSVGRAANNGIFHHAAADENLDGQGDEDLYWEIVDHLPKETAQYVPKLLAARYLARYADQFDLDVTLADPYEYDLVWAPGATSLADIGEAMGLPDDRMRELNPQLIRDMTPPGSVYPLRIPVGSAYQAMAALATTESRSRLADD</sequence>
<dbReference type="AlphaFoldDB" id="A0A381PVW7"/>
<evidence type="ECO:0000313" key="2">
    <source>
        <dbReference type="EMBL" id="SUZ70804.1"/>
    </source>
</evidence>